<gene>
    <name evidence="4" type="ORF">RDWZM_006920</name>
</gene>
<dbReference type="EMBL" id="JAPWDV010000002">
    <property type="protein sequence ID" value="KAJ6221108.1"/>
    <property type="molecule type" value="Genomic_DNA"/>
</dbReference>
<organism evidence="4 5">
    <name type="scientific">Blomia tropicalis</name>
    <name type="common">Mite</name>
    <dbReference type="NCBI Taxonomy" id="40697"/>
    <lineage>
        <taxon>Eukaryota</taxon>
        <taxon>Metazoa</taxon>
        <taxon>Ecdysozoa</taxon>
        <taxon>Arthropoda</taxon>
        <taxon>Chelicerata</taxon>
        <taxon>Arachnida</taxon>
        <taxon>Acari</taxon>
        <taxon>Acariformes</taxon>
        <taxon>Sarcoptiformes</taxon>
        <taxon>Astigmata</taxon>
        <taxon>Glycyphagoidea</taxon>
        <taxon>Echimyopodidae</taxon>
        <taxon>Blomia</taxon>
    </lineage>
</organism>
<dbReference type="GO" id="GO:0003723">
    <property type="term" value="F:RNA binding"/>
    <property type="evidence" value="ECO:0007669"/>
    <property type="project" value="TreeGrafter"/>
</dbReference>
<proteinExistence type="inferred from homology"/>
<dbReference type="OMA" id="CANARAD"/>
<protein>
    <submittedName>
        <fullName evidence="4">Uncharacterized protein</fullName>
    </submittedName>
</protein>
<evidence type="ECO:0000313" key="4">
    <source>
        <dbReference type="EMBL" id="KAJ6221108.1"/>
    </source>
</evidence>
<dbReference type="GO" id="GO:0005655">
    <property type="term" value="C:nucleolar ribonuclease P complex"/>
    <property type="evidence" value="ECO:0007669"/>
    <property type="project" value="TreeGrafter"/>
</dbReference>
<dbReference type="PANTHER" id="PTHR13031">
    <property type="entry name" value="RIBONUCLEASE P SUBUNIT P30"/>
    <property type="match status" value="1"/>
</dbReference>
<evidence type="ECO:0000256" key="2">
    <source>
        <dbReference type="ARBA" id="ARBA00007331"/>
    </source>
</evidence>
<reference evidence="4" key="1">
    <citation type="submission" date="2022-12" db="EMBL/GenBank/DDBJ databases">
        <title>Genome assemblies of Blomia tropicalis.</title>
        <authorList>
            <person name="Cui Y."/>
        </authorList>
    </citation>
    <scope>NUCLEOTIDE SEQUENCE</scope>
    <source>
        <tissue evidence="4">Adult mites</tissue>
    </source>
</reference>
<evidence type="ECO:0000313" key="5">
    <source>
        <dbReference type="Proteomes" id="UP001142055"/>
    </source>
</evidence>
<evidence type="ECO:0000256" key="1">
    <source>
        <dbReference type="ARBA" id="ARBA00004123"/>
    </source>
</evidence>
<name>A0A9Q0RM77_BLOTA</name>
<keyword evidence="3" id="KW-0819">tRNA processing</keyword>
<evidence type="ECO:0000256" key="3">
    <source>
        <dbReference type="ARBA" id="ARBA00022694"/>
    </source>
</evidence>
<comment type="similarity">
    <text evidence="2">Belongs to the eukaryotic/archaeal RNase P protein component 3 family.</text>
</comment>
<comment type="caution">
    <text evidence="4">The sequence shown here is derived from an EMBL/GenBank/DDBJ whole genome shotgun (WGS) entry which is preliminary data.</text>
</comment>
<dbReference type="Proteomes" id="UP001142055">
    <property type="component" value="Chromosome 2"/>
</dbReference>
<dbReference type="InterPro" id="IPR016195">
    <property type="entry name" value="Pol/histidinol_Pase-like"/>
</dbReference>
<dbReference type="SUPFAM" id="SSF89550">
    <property type="entry name" value="PHP domain-like"/>
    <property type="match status" value="1"/>
</dbReference>
<dbReference type="Pfam" id="PF01876">
    <property type="entry name" value="RNase_P_p30"/>
    <property type="match status" value="1"/>
</dbReference>
<dbReference type="AlphaFoldDB" id="A0A9Q0RM77"/>
<comment type="subcellular location">
    <subcellularLocation>
        <location evidence="1">Nucleus</location>
    </subcellularLocation>
</comment>
<dbReference type="Gene3D" id="3.20.20.140">
    <property type="entry name" value="Metal-dependent hydrolases"/>
    <property type="match status" value="1"/>
</dbReference>
<dbReference type="GO" id="GO:0008033">
    <property type="term" value="P:tRNA processing"/>
    <property type="evidence" value="ECO:0007669"/>
    <property type="project" value="UniProtKB-KW"/>
</dbReference>
<sequence>MQMKNENTKLYDLLAIEPKNEKILSYLNNGNFECDIISFTFIESLMTNPLKKANFSLPISKGIGIELNYSDCLSSSSRRRQTISCGQILVDKTNSKNIILSSGTPFLVNIKSPRDVIFIGLLFGLTEFQAKRAIYQNGTKVIKHSELRKNIISSTIQVFDQTKGVEDNVPNKRLLDENNEQSNNSLKRSKS</sequence>
<accession>A0A9Q0RM77</accession>
<dbReference type="PANTHER" id="PTHR13031:SF0">
    <property type="entry name" value="RIBONUCLEASE P PROTEIN SUBUNIT P30"/>
    <property type="match status" value="1"/>
</dbReference>
<keyword evidence="5" id="KW-1185">Reference proteome</keyword>
<dbReference type="InterPro" id="IPR002738">
    <property type="entry name" value="RNase_P_p30"/>
</dbReference>